<reference evidence="1 2" key="1">
    <citation type="submission" date="2021-01" db="EMBL/GenBank/DDBJ databases">
        <title>Genomic Encyclopedia of Type Strains, Phase IV (KMG-IV): sequencing the most valuable type-strain genomes for metagenomic binning, comparative biology and taxonomic classification.</title>
        <authorList>
            <person name="Goeker M."/>
        </authorList>
    </citation>
    <scope>NUCLEOTIDE SEQUENCE [LARGE SCALE GENOMIC DNA]</scope>
    <source>
        <strain evidence="1 2">DSM 105453</strain>
    </source>
</reference>
<evidence type="ECO:0000313" key="1">
    <source>
        <dbReference type="EMBL" id="MBM7717507.1"/>
    </source>
</evidence>
<gene>
    <name evidence="1" type="ORF">JOC94_004536</name>
</gene>
<dbReference type="EMBL" id="JAFBFH010000051">
    <property type="protein sequence ID" value="MBM7717507.1"/>
    <property type="molecule type" value="Genomic_DNA"/>
</dbReference>
<comment type="caution">
    <text evidence="1">The sequence shown here is derived from an EMBL/GenBank/DDBJ whole genome shotgun (WGS) entry which is preliminary data.</text>
</comment>
<sequence length="58" mass="6616">MYHFGGESARKTHRTLYRLNGTCLMKGTEERSSITETAAVITILLSKVEKRSTHKYNV</sequence>
<organism evidence="1 2">
    <name type="scientific">Siminovitchia thermophila</name>
    <dbReference type="NCBI Taxonomy" id="1245522"/>
    <lineage>
        <taxon>Bacteria</taxon>
        <taxon>Bacillati</taxon>
        <taxon>Bacillota</taxon>
        <taxon>Bacilli</taxon>
        <taxon>Bacillales</taxon>
        <taxon>Bacillaceae</taxon>
        <taxon>Siminovitchia</taxon>
    </lineage>
</organism>
<accession>A0ABS2RCX5</accession>
<keyword evidence="2" id="KW-1185">Reference proteome</keyword>
<protein>
    <submittedName>
        <fullName evidence="1">Uncharacterized protein</fullName>
    </submittedName>
</protein>
<name>A0ABS2RCX5_9BACI</name>
<proteinExistence type="predicted"/>
<evidence type="ECO:0000313" key="2">
    <source>
        <dbReference type="Proteomes" id="UP000823485"/>
    </source>
</evidence>
<dbReference type="Proteomes" id="UP000823485">
    <property type="component" value="Unassembled WGS sequence"/>
</dbReference>